<accession>A0A6P1TQK7</accession>
<dbReference type="PANTHER" id="PTHR31339">
    <property type="entry name" value="PECTIN LYASE-RELATED"/>
    <property type="match status" value="1"/>
</dbReference>
<dbReference type="InterPro" id="IPR051801">
    <property type="entry name" value="GH28_Enzymes"/>
</dbReference>
<dbReference type="InterPro" id="IPR011050">
    <property type="entry name" value="Pectin_lyase_fold/virulence"/>
</dbReference>
<dbReference type="EMBL" id="CP048000">
    <property type="protein sequence ID" value="QHQ62181.1"/>
    <property type="molecule type" value="Genomic_DNA"/>
</dbReference>
<evidence type="ECO:0000256" key="4">
    <source>
        <dbReference type="RuleBase" id="RU361169"/>
    </source>
</evidence>
<dbReference type="SMART" id="SM00710">
    <property type="entry name" value="PbH1"/>
    <property type="match status" value="4"/>
</dbReference>
<comment type="similarity">
    <text evidence="1 4">Belongs to the glycosyl hydrolase 28 family.</text>
</comment>
<dbReference type="AlphaFoldDB" id="A0A6P1TQK7"/>
<dbReference type="GO" id="GO:0005975">
    <property type="term" value="P:carbohydrate metabolic process"/>
    <property type="evidence" value="ECO:0007669"/>
    <property type="project" value="InterPro"/>
</dbReference>
<reference evidence="6 7" key="1">
    <citation type="submission" date="2020-01" db="EMBL/GenBank/DDBJ databases">
        <title>Genome analysis of Anaerocolumna sp. CBA3638.</title>
        <authorList>
            <person name="Kim J."/>
            <person name="Roh S.W."/>
        </authorList>
    </citation>
    <scope>NUCLEOTIDE SEQUENCE [LARGE SCALE GENOMIC DNA]</scope>
    <source>
        <strain evidence="6 7">CBA3638</strain>
    </source>
</reference>
<dbReference type="InterPro" id="IPR012334">
    <property type="entry name" value="Pectin_lyas_fold"/>
</dbReference>
<keyword evidence="2 4" id="KW-0378">Hydrolase</keyword>
<dbReference type="RefSeq" id="WP_161839006.1">
    <property type="nucleotide sequence ID" value="NZ_CP048000.1"/>
</dbReference>
<name>A0A6P1TQK7_9FIRM</name>
<evidence type="ECO:0000259" key="5">
    <source>
        <dbReference type="Pfam" id="PF12708"/>
    </source>
</evidence>
<sequence length="524" mass="58925">MEFKIIFTTARQVVIEILDEGIYEIEEYEIYLNDEVIKNSQKAVESNDNLHPDTPYSIFIKTKFDISEKKYLTTNKEFVTLNVKEFGAKGDGIQDATVFIQSAICACPREGRVLIPKGIYKVTSLFLKSNLVLELAKDAVLSAITDKNKFPVLPGLIESYDETEEYNLGTWEGNPLDMFSAVITGIGVSNITICGQGVLDGNADFMNWWKDPKVKNKAYRPRMIFLNHCDKVTVQGITIRNSPSWNIHPYFSRNLKFIDLAILNPKDSPNTDGINPESCTNVEITGVYFSVGDDCIAIKSGKTYMGSKYKTASENIIIRQCFMKDGHGSVTIGSEMSGGVRQVTVRDCMFFSTDRGFRLKTRRGRGWDGVIDEILLDHIIMDQVKTPIVINSFYYCDPDGHSEYVSTKKAQPVDERTPSIHNIAFQNITCTNCHVAAAFIYGLPEKKINKIFMNHIQIDFTENPVSGIPDMMDGIENLTNGGIFAENIVELEMKQVIIKGFKGKGMKLNNINHLNLDKITNDLL</sequence>
<dbReference type="KEGG" id="anr:Ana3638_16490"/>
<dbReference type="InterPro" id="IPR006626">
    <property type="entry name" value="PbH1"/>
</dbReference>
<evidence type="ECO:0000313" key="6">
    <source>
        <dbReference type="EMBL" id="QHQ62181.1"/>
    </source>
</evidence>
<keyword evidence="7" id="KW-1185">Reference proteome</keyword>
<proteinExistence type="inferred from homology"/>
<dbReference type="Pfam" id="PF00295">
    <property type="entry name" value="Glyco_hydro_28"/>
    <property type="match status" value="1"/>
</dbReference>
<evidence type="ECO:0000256" key="3">
    <source>
        <dbReference type="ARBA" id="ARBA00023295"/>
    </source>
</evidence>
<gene>
    <name evidence="6" type="ORF">Ana3638_16490</name>
</gene>
<dbReference type="InterPro" id="IPR000743">
    <property type="entry name" value="Glyco_hydro_28"/>
</dbReference>
<feature type="domain" description="Rhamnogalacturonase A/B/Epimerase-like pectate lyase" evidence="5">
    <location>
        <begin position="81"/>
        <end position="125"/>
    </location>
</feature>
<protein>
    <submittedName>
        <fullName evidence="6">Glycoside hydrolase family 28 protein</fullName>
    </submittedName>
</protein>
<dbReference type="Gene3D" id="2.160.20.10">
    <property type="entry name" value="Single-stranded right-handed beta-helix, Pectin lyase-like"/>
    <property type="match status" value="1"/>
</dbReference>
<dbReference type="SUPFAM" id="SSF51126">
    <property type="entry name" value="Pectin lyase-like"/>
    <property type="match status" value="1"/>
</dbReference>
<organism evidence="6 7">
    <name type="scientific">Anaerocolumna sedimenticola</name>
    <dbReference type="NCBI Taxonomy" id="2696063"/>
    <lineage>
        <taxon>Bacteria</taxon>
        <taxon>Bacillati</taxon>
        <taxon>Bacillota</taxon>
        <taxon>Clostridia</taxon>
        <taxon>Lachnospirales</taxon>
        <taxon>Lachnospiraceae</taxon>
        <taxon>Anaerocolumna</taxon>
    </lineage>
</organism>
<dbReference type="InterPro" id="IPR024535">
    <property type="entry name" value="RHGA/B-epi-like_pectate_lyase"/>
</dbReference>
<dbReference type="GO" id="GO:0004650">
    <property type="term" value="F:polygalacturonase activity"/>
    <property type="evidence" value="ECO:0007669"/>
    <property type="project" value="InterPro"/>
</dbReference>
<dbReference type="Pfam" id="PF12708">
    <property type="entry name" value="Pect-lyase_RHGA_epim"/>
    <property type="match status" value="1"/>
</dbReference>
<keyword evidence="3 4" id="KW-0326">Glycosidase</keyword>
<dbReference type="Proteomes" id="UP000464314">
    <property type="component" value="Chromosome"/>
</dbReference>
<evidence type="ECO:0000256" key="2">
    <source>
        <dbReference type="ARBA" id="ARBA00022801"/>
    </source>
</evidence>
<evidence type="ECO:0000313" key="7">
    <source>
        <dbReference type="Proteomes" id="UP000464314"/>
    </source>
</evidence>
<dbReference type="PANTHER" id="PTHR31339:SF9">
    <property type="entry name" value="PLASMIN AND FIBRONECTIN-BINDING PROTEIN A"/>
    <property type="match status" value="1"/>
</dbReference>
<evidence type="ECO:0000256" key="1">
    <source>
        <dbReference type="ARBA" id="ARBA00008834"/>
    </source>
</evidence>